<evidence type="ECO:0000313" key="1">
    <source>
        <dbReference type="EMBL" id="OKB72682.1"/>
    </source>
</evidence>
<organism evidence="1 3">
    <name type="scientific">Escherichia coli</name>
    <dbReference type="NCBI Taxonomy" id="562"/>
    <lineage>
        <taxon>Bacteria</taxon>
        <taxon>Pseudomonadati</taxon>
        <taxon>Pseudomonadota</taxon>
        <taxon>Gammaproteobacteria</taxon>
        <taxon>Enterobacterales</taxon>
        <taxon>Enterobacteriaceae</taxon>
        <taxon>Escherichia</taxon>
    </lineage>
</organism>
<evidence type="ECO:0000313" key="2">
    <source>
        <dbReference type="EMBL" id="OKB74593.1"/>
    </source>
</evidence>
<evidence type="ECO:0000313" key="3">
    <source>
        <dbReference type="Proteomes" id="UP000186595"/>
    </source>
</evidence>
<comment type="caution">
    <text evidence="1">The sequence shown here is derived from an EMBL/GenBank/DDBJ whole genome shotgun (WGS) entry which is preliminary data.</text>
</comment>
<protein>
    <submittedName>
        <fullName evidence="1">Uncharacterized protein</fullName>
    </submittedName>
</protein>
<dbReference type="AlphaFoldDB" id="A0AAP7TUM0"/>
<dbReference type="EMBL" id="MPGR01000001">
    <property type="protein sequence ID" value="OKB72682.1"/>
    <property type="molecule type" value="Genomic_DNA"/>
</dbReference>
<reference evidence="1 3" key="1">
    <citation type="submission" date="2016-11" db="EMBL/GenBank/DDBJ databases">
        <title>Draft genome sequences of five Shigatoxin-producing Escherichia coli isolates harboring the new recently described Subtilase cytotoxin allelic variant subAB2-3.</title>
        <authorList>
            <person name="Tasara T."/>
            <person name="Fierz L."/>
            <person name="Klumpp J."/>
            <person name="Schmidt H."/>
            <person name="Stephan R."/>
        </authorList>
    </citation>
    <scope>NUCLEOTIDE SEQUENCE [LARGE SCALE GENOMIC DNA]</scope>
    <source>
        <strain evidence="1 3">453</strain>
    </source>
</reference>
<proteinExistence type="predicted"/>
<dbReference type="Proteomes" id="UP000186595">
    <property type="component" value="Unassembled WGS sequence"/>
</dbReference>
<gene>
    <name evidence="1" type="ORF">BMT50_07805</name>
    <name evidence="2" type="ORF">BMT50_18460</name>
</gene>
<accession>A0AAP7TUM0</accession>
<dbReference type="EMBL" id="MPGR01000001">
    <property type="protein sequence ID" value="OKB74593.1"/>
    <property type="molecule type" value="Genomic_DNA"/>
</dbReference>
<sequence length="140" mass="16799">MKMQIQQEINVLRTFSEFNVDDGEVCDYIYELMNRDTGVCFLYIDIYSLYADMQFESIRQHFYVECFNHDVWERLRFGFLIQGDYRREWRHGYSILRAIMRGETRKIPGMGKVNRAHLLGLAAAYMNLLLVQPEITYEFV</sequence>
<name>A0AAP7TUM0_ECOLX</name>
<dbReference type="RefSeq" id="WP_032210672.1">
    <property type="nucleotide sequence ID" value="NZ_JAETYN010000018.1"/>
</dbReference>